<dbReference type="EMBL" id="JAEMWZ010000208">
    <property type="protein sequence ID" value="KAG7131295.1"/>
    <property type="molecule type" value="Genomic_DNA"/>
</dbReference>
<dbReference type="AlphaFoldDB" id="A0A8I3AP79"/>
<gene>
    <name evidence="1" type="ORF">HYQ45_010094</name>
</gene>
<organism evidence="1 2">
    <name type="scientific">Verticillium longisporum</name>
    <name type="common">Verticillium dahliae var. longisporum</name>
    <dbReference type="NCBI Taxonomy" id="100787"/>
    <lineage>
        <taxon>Eukaryota</taxon>
        <taxon>Fungi</taxon>
        <taxon>Dikarya</taxon>
        <taxon>Ascomycota</taxon>
        <taxon>Pezizomycotina</taxon>
        <taxon>Sordariomycetes</taxon>
        <taxon>Hypocreomycetidae</taxon>
        <taxon>Glomerellales</taxon>
        <taxon>Plectosphaerellaceae</taxon>
        <taxon>Verticillium</taxon>
    </lineage>
</organism>
<evidence type="ECO:0000313" key="2">
    <source>
        <dbReference type="Proteomes" id="UP000689129"/>
    </source>
</evidence>
<comment type="caution">
    <text evidence="1">The sequence shown here is derived from an EMBL/GenBank/DDBJ whole genome shotgun (WGS) entry which is preliminary data.</text>
</comment>
<name>A0A8I3AP79_VERLO</name>
<proteinExistence type="predicted"/>
<evidence type="ECO:0000313" key="1">
    <source>
        <dbReference type="EMBL" id="KAG7131295.1"/>
    </source>
</evidence>
<sequence length="102" mass="11532">MPLCSISTAHNTRADFILKQLLLDIGPLSANPMPFIHTPRYRHITYAISDERDGIELYTGEKSFWLGQLELQADWASIGPILDTDTMYLYSWFGSAATRHAS</sequence>
<protein>
    <submittedName>
        <fullName evidence="1">Uncharacterized protein</fullName>
    </submittedName>
</protein>
<accession>A0A8I3AP79</accession>
<reference evidence="1" key="1">
    <citation type="journal article" date="2021" name="Mol. Plant Pathol.">
        <title>A 20-kb lineage-specific genomic region tames virulence in pathogenic amphidiploid Verticillium longisporum.</title>
        <authorList>
            <person name="Harting R."/>
            <person name="Starke J."/>
            <person name="Kusch H."/>
            <person name="Poggeler S."/>
            <person name="Maurus I."/>
            <person name="Schluter R."/>
            <person name="Landesfeind M."/>
            <person name="Bulla I."/>
            <person name="Nowrousian M."/>
            <person name="de Jonge R."/>
            <person name="Stahlhut G."/>
            <person name="Hoff K.J."/>
            <person name="Asshauer K.P."/>
            <person name="Thurmer A."/>
            <person name="Stanke M."/>
            <person name="Daniel R."/>
            <person name="Morgenstern B."/>
            <person name="Thomma B.P.H.J."/>
            <person name="Kronstad J.W."/>
            <person name="Braus-Stromeyer S.A."/>
            <person name="Braus G.H."/>
        </authorList>
    </citation>
    <scope>NUCLEOTIDE SEQUENCE</scope>
    <source>
        <strain evidence="1">Vl32</strain>
    </source>
</reference>
<dbReference type="Proteomes" id="UP000689129">
    <property type="component" value="Unassembled WGS sequence"/>
</dbReference>